<reference evidence="1" key="1">
    <citation type="submission" date="2021-02" db="EMBL/GenBank/DDBJ databases">
        <title>Skermanella TT6 skin isolate.</title>
        <authorList>
            <person name="Lee K."/>
            <person name="Ganzorig M."/>
        </authorList>
    </citation>
    <scope>NUCLEOTIDE SEQUENCE</scope>
    <source>
        <strain evidence="1">TT6</strain>
    </source>
</reference>
<dbReference type="EMBL" id="CP067420">
    <property type="protein sequence ID" value="QQP89584.1"/>
    <property type="molecule type" value="Genomic_DNA"/>
</dbReference>
<proteinExistence type="predicted"/>
<evidence type="ECO:0000313" key="1">
    <source>
        <dbReference type="EMBL" id="QQP89584.1"/>
    </source>
</evidence>
<dbReference type="Proteomes" id="UP000595197">
    <property type="component" value="Chromosome"/>
</dbReference>
<protein>
    <recommendedName>
        <fullName evidence="3">Nucleotidyltransferase AbiEii toxin of type IV toxin-antitoxin system</fullName>
    </recommendedName>
</protein>
<keyword evidence="2" id="KW-1185">Reference proteome</keyword>
<sequence>MNDSEPALDIPEEIPRDLLVRILTSAESLDSIVVGGQALNLWAEHYFFKAQEELRACAPFQSKDIDFFGDATVAAELARMLEADLKIPSRDDVVTPNSAAIDIKLRGEHYTIDFLHSIAGLDTEIMRKRAQILEEPLAVEGSFSRDTEVRLLHPVDVLISRIAGITILKRMDPGAQRQLTAAPIVLREFIRELLDIGDQDAIKEARDAVREFIRIGSAHFNDPILDIYGIDIIAHAA</sequence>
<name>A0ABX7B634_9PROT</name>
<evidence type="ECO:0008006" key="3">
    <source>
        <dbReference type="Google" id="ProtNLM"/>
    </source>
</evidence>
<organism evidence="1 2">
    <name type="scientific">Skermanella cutis</name>
    <dbReference type="NCBI Taxonomy" id="2775420"/>
    <lineage>
        <taxon>Bacteria</taxon>
        <taxon>Pseudomonadati</taxon>
        <taxon>Pseudomonadota</taxon>
        <taxon>Alphaproteobacteria</taxon>
        <taxon>Rhodospirillales</taxon>
        <taxon>Azospirillaceae</taxon>
        <taxon>Skermanella</taxon>
    </lineage>
</organism>
<evidence type="ECO:0000313" key="2">
    <source>
        <dbReference type="Proteomes" id="UP000595197"/>
    </source>
</evidence>
<accession>A0ABX7B634</accession>
<dbReference type="RefSeq" id="WP_201075961.1">
    <property type="nucleotide sequence ID" value="NZ_CP067420.1"/>
</dbReference>
<gene>
    <name evidence="1" type="ORF">IGS68_27065</name>
</gene>